<keyword evidence="1" id="KW-1133">Transmembrane helix</keyword>
<geneLocation type="plastid" evidence="2"/>
<dbReference type="EMBL" id="MG264610">
    <property type="protein sequence ID" value="AUG32254.1"/>
    <property type="molecule type" value="Genomic_DNA"/>
</dbReference>
<feature type="transmembrane region" description="Helical" evidence="1">
    <location>
        <begin position="112"/>
        <end position="129"/>
    </location>
</feature>
<dbReference type="NCBIfam" id="NF033183">
    <property type="entry name" value="colliding_TM"/>
    <property type="match status" value="1"/>
</dbReference>
<organism evidence="2">
    <name type="scientific">Paulinella longichromatophora</name>
    <dbReference type="NCBI Taxonomy" id="1708747"/>
    <lineage>
        <taxon>Eukaryota</taxon>
        <taxon>Sar</taxon>
        <taxon>Rhizaria</taxon>
        <taxon>Cercozoa</taxon>
        <taxon>Imbricatea</taxon>
        <taxon>Silicofilosea</taxon>
        <taxon>Euglyphida</taxon>
        <taxon>Paulinellidae</taxon>
        <taxon>Paulinella</taxon>
    </lineage>
</organism>
<gene>
    <name evidence="2" type="ORF">PLO_255</name>
</gene>
<accession>A0A2H4ZNZ0</accession>
<protein>
    <recommendedName>
        <fullName evidence="3">Low-complexity tail membrane protein</fullName>
    </recommendedName>
</protein>
<sequence length="230" mass="26388">MKKLVKDQTQRISEDVSTSQIHPHSEFLLWLQLLGGTLLPIESLIILLIQSGAHTSPWPVLSRLLLWCLGALVPTVVFWYLPLDCWSLILIKIPIQSRSLQQKALSSLHRPLYLKLLQAGVCLPLLVLIERLDQISSEIISFSIFQEISPFLGFFITIILLTLSIYQWQQFIQAAWLMLLGHKHHYINHLTESKVLENKVELKSLSLGLPLLTLKSMNILFPNEEQENVR</sequence>
<reference evidence="2" key="1">
    <citation type="submission" date="2017-10" db="EMBL/GenBank/DDBJ databases">
        <title>Paulinella longichromatophora chromatophore genome.</title>
        <authorList>
            <person name="Lhee D."/>
            <person name="Yoon H.S."/>
        </authorList>
    </citation>
    <scope>NUCLEOTIDE SEQUENCE</scope>
</reference>
<evidence type="ECO:0008006" key="3">
    <source>
        <dbReference type="Google" id="ProtNLM"/>
    </source>
</evidence>
<proteinExistence type="predicted"/>
<feature type="transmembrane region" description="Helical" evidence="1">
    <location>
        <begin position="149"/>
        <end position="168"/>
    </location>
</feature>
<keyword evidence="1" id="KW-0812">Transmembrane</keyword>
<feature type="transmembrane region" description="Helical" evidence="1">
    <location>
        <begin position="27"/>
        <end position="49"/>
    </location>
</feature>
<feature type="transmembrane region" description="Helical" evidence="1">
    <location>
        <begin position="64"/>
        <end position="91"/>
    </location>
</feature>
<evidence type="ECO:0000313" key="2">
    <source>
        <dbReference type="EMBL" id="AUG32254.1"/>
    </source>
</evidence>
<name>A0A2H4ZNZ0_9EUKA</name>
<keyword evidence="2" id="KW-0934">Plastid</keyword>
<keyword evidence="1" id="KW-0472">Membrane</keyword>
<dbReference type="InterPro" id="IPR049610">
    <property type="entry name" value="LCTMP-like"/>
</dbReference>
<dbReference type="AlphaFoldDB" id="A0A2H4ZNZ0"/>
<evidence type="ECO:0000256" key="1">
    <source>
        <dbReference type="SAM" id="Phobius"/>
    </source>
</evidence>